<name>A0A2G6KBH1_9BACT</name>
<keyword evidence="2" id="KW-1133">Transmembrane helix</keyword>
<feature type="region of interest" description="Disordered" evidence="1">
    <location>
        <begin position="1"/>
        <end position="23"/>
    </location>
</feature>
<accession>A0A2G6KBH1</accession>
<sequence>MLRSKKQEYITKQPRKRRRQTPKKLTLTPEVQALYFQCLAGKLHQLSGDDQRLIIQVFNQQFPTLKREALRFRSQQSKTPSFLQTLVNWVLYMVLLIFGILIVLVALEYYAKAEPTSSDTRPPQQQMGKMIPQVQYKEIKDDILSGKNLSAQ</sequence>
<dbReference type="AlphaFoldDB" id="A0A2G6KBH1"/>
<protein>
    <submittedName>
        <fullName evidence="3">Uncharacterized protein</fullName>
    </submittedName>
</protein>
<evidence type="ECO:0000313" key="3">
    <source>
        <dbReference type="EMBL" id="PIE33024.1"/>
    </source>
</evidence>
<feature type="region of interest" description="Disordered" evidence="1">
    <location>
        <begin position="115"/>
        <end position="134"/>
    </location>
</feature>
<feature type="transmembrane region" description="Helical" evidence="2">
    <location>
        <begin position="89"/>
        <end position="111"/>
    </location>
</feature>
<organism evidence="3 4">
    <name type="scientific">candidate division KSB3 bacterium</name>
    <dbReference type="NCBI Taxonomy" id="2044937"/>
    <lineage>
        <taxon>Bacteria</taxon>
        <taxon>candidate division KSB3</taxon>
    </lineage>
</organism>
<reference evidence="3 4" key="1">
    <citation type="submission" date="2017-10" db="EMBL/GenBank/DDBJ databases">
        <title>Novel microbial diversity and functional potential in the marine mammal oral microbiome.</title>
        <authorList>
            <person name="Dudek N.K."/>
            <person name="Sun C.L."/>
            <person name="Burstein D."/>
            <person name="Kantor R.S."/>
            <person name="Aliaga Goltsman D.S."/>
            <person name="Bik E.M."/>
            <person name="Thomas B.C."/>
            <person name="Banfield J.F."/>
            <person name="Relman D.A."/>
        </authorList>
    </citation>
    <scope>NUCLEOTIDE SEQUENCE [LARGE SCALE GENOMIC DNA]</scope>
    <source>
        <strain evidence="3">DOLJORAL78_47_16</strain>
    </source>
</reference>
<proteinExistence type="predicted"/>
<keyword evidence="2" id="KW-0472">Membrane</keyword>
<evidence type="ECO:0000313" key="4">
    <source>
        <dbReference type="Proteomes" id="UP000230821"/>
    </source>
</evidence>
<gene>
    <name evidence="3" type="ORF">CSA56_13295</name>
</gene>
<feature type="compositionally biased region" description="Basic residues" evidence="1">
    <location>
        <begin position="13"/>
        <end position="22"/>
    </location>
</feature>
<evidence type="ECO:0000256" key="1">
    <source>
        <dbReference type="SAM" id="MobiDB-lite"/>
    </source>
</evidence>
<feature type="compositionally biased region" description="Polar residues" evidence="1">
    <location>
        <begin position="115"/>
        <end position="127"/>
    </location>
</feature>
<dbReference type="EMBL" id="PDSK01000104">
    <property type="protein sequence ID" value="PIE33024.1"/>
    <property type="molecule type" value="Genomic_DNA"/>
</dbReference>
<evidence type="ECO:0000256" key="2">
    <source>
        <dbReference type="SAM" id="Phobius"/>
    </source>
</evidence>
<dbReference type="Proteomes" id="UP000230821">
    <property type="component" value="Unassembled WGS sequence"/>
</dbReference>
<comment type="caution">
    <text evidence="3">The sequence shown here is derived from an EMBL/GenBank/DDBJ whole genome shotgun (WGS) entry which is preliminary data.</text>
</comment>
<keyword evidence="2" id="KW-0812">Transmembrane</keyword>